<keyword evidence="1" id="KW-0472">Membrane</keyword>
<keyword evidence="1" id="KW-1133">Transmembrane helix</keyword>
<name>A0ABC8KV89_ERUVS</name>
<protein>
    <recommendedName>
        <fullName evidence="2">Nuclear pore complex protein GP210 Ig-like domain-containing protein</fullName>
    </recommendedName>
</protein>
<feature type="transmembrane region" description="Helical" evidence="1">
    <location>
        <begin position="190"/>
        <end position="210"/>
    </location>
</feature>
<dbReference type="InterPro" id="IPR056232">
    <property type="entry name" value="Ig_GP210_15th"/>
</dbReference>
<evidence type="ECO:0000313" key="4">
    <source>
        <dbReference type="Proteomes" id="UP001642260"/>
    </source>
</evidence>
<organism evidence="3 4">
    <name type="scientific">Eruca vesicaria subsp. sativa</name>
    <name type="common">Garden rocket</name>
    <name type="synonym">Eruca sativa</name>
    <dbReference type="NCBI Taxonomy" id="29727"/>
    <lineage>
        <taxon>Eukaryota</taxon>
        <taxon>Viridiplantae</taxon>
        <taxon>Streptophyta</taxon>
        <taxon>Embryophyta</taxon>
        <taxon>Tracheophyta</taxon>
        <taxon>Spermatophyta</taxon>
        <taxon>Magnoliopsida</taxon>
        <taxon>eudicotyledons</taxon>
        <taxon>Gunneridae</taxon>
        <taxon>Pentapetalae</taxon>
        <taxon>rosids</taxon>
        <taxon>malvids</taxon>
        <taxon>Brassicales</taxon>
        <taxon>Brassicaceae</taxon>
        <taxon>Brassiceae</taxon>
        <taxon>Eruca</taxon>
    </lineage>
</organism>
<evidence type="ECO:0000259" key="2">
    <source>
        <dbReference type="Pfam" id="PF24425"/>
    </source>
</evidence>
<accession>A0ABC8KV89</accession>
<gene>
    <name evidence="3" type="ORF">ERUC_LOCUS28631</name>
</gene>
<dbReference type="EMBL" id="CAKOAT010343932">
    <property type="protein sequence ID" value="CAH8362875.1"/>
    <property type="molecule type" value="Genomic_DNA"/>
</dbReference>
<reference evidence="3 4" key="1">
    <citation type="submission" date="2022-03" db="EMBL/GenBank/DDBJ databases">
        <authorList>
            <person name="Macdonald S."/>
            <person name="Ahmed S."/>
            <person name="Newling K."/>
        </authorList>
    </citation>
    <scope>NUCLEOTIDE SEQUENCE [LARGE SCALE GENOMIC DNA]</scope>
</reference>
<dbReference type="Pfam" id="PF24425">
    <property type="entry name" value="Ig_GP210_15th"/>
    <property type="match status" value="1"/>
</dbReference>
<keyword evidence="1" id="KW-0812">Transmembrane</keyword>
<dbReference type="PANTHER" id="PTHR23019">
    <property type="entry name" value="NUCLEAR PORE MEMBRANE GLYCOPROTEIN GP210-RELATED"/>
    <property type="match status" value="1"/>
</dbReference>
<proteinExistence type="predicted"/>
<dbReference type="AlphaFoldDB" id="A0ABC8KV89"/>
<evidence type="ECO:0000313" key="3">
    <source>
        <dbReference type="EMBL" id="CAH8362875.1"/>
    </source>
</evidence>
<sequence length="227" mass="25568">MSSSEGAQNFDTTLHRISTHADSVQETFSSRRSSTYPLKFRKNKFVALDNGKKATFECHVKPPVIGTSKPWIELETGNIYCIFFSNSNNMKPLKGASSALLLGRLSVSGTRKTMNITSEINHVIITILENSDVQIHRRKEESLSMSSRVDVSVPKIDVEMTVTLSAAGQKMIIRYEVDESQKTVNPYHNFLLMAPFLNVIVTIFIVTRCFRRSIFDNTSVRKSVSLK</sequence>
<keyword evidence="4" id="KW-1185">Reference proteome</keyword>
<evidence type="ECO:0000256" key="1">
    <source>
        <dbReference type="SAM" id="Phobius"/>
    </source>
</evidence>
<dbReference type="Proteomes" id="UP001642260">
    <property type="component" value="Unassembled WGS sequence"/>
</dbReference>
<dbReference type="PANTHER" id="PTHR23019:SF0">
    <property type="entry name" value="NUCLEAR PORE MEMBRANE GLYCOPROTEIN 210"/>
    <property type="match status" value="1"/>
</dbReference>
<feature type="domain" description="Nuclear pore complex protein GP210 Ig-like" evidence="2">
    <location>
        <begin position="36"/>
        <end position="87"/>
    </location>
</feature>
<dbReference type="InterPro" id="IPR045197">
    <property type="entry name" value="NUP210-like"/>
</dbReference>
<comment type="caution">
    <text evidence="3">The sequence shown here is derived from an EMBL/GenBank/DDBJ whole genome shotgun (WGS) entry which is preliminary data.</text>
</comment>